<dbReference type="AlphaFoldDB" id="A0A6M3J2M2"/>
<proteinExistence type="predicted"/>
<dbReference type="EMBL" id="MT141497">
    <property type="protein sequence ID" value="QJA63457.1"/>
    <property type="molecule type" value="Genomic_DNA"/>
</dbReference>
<reference evidence="1" key="1">
    <citation type="submission" date="2020-03" db="EMBL/GenBank/DDBJ databases">
        <title>The deep terrestrial virosphere.</title>
        <authorList>
            <person name="Holmfeldt K."/>
            <person name="Nilsson E."/>
            <person name="Simone D."/>
            <person name="Lopez-Fernandez M."/>
            <person name="Wu X."/>
            <person name="de Brujin I."/>
            <person name="Lundin D."/>
            <person name="Andersson A."/>
            <person name="Bertilsson S."/>
            <person name="Dopson M."/>
        </authorList>
    </citation>
    <scope>NUCLEOTIDE SEQUENCE</scope>
    <source>
        <strain evidence="1">MM415B00627</strain>
    </source>
</reference>
<gene>
    <name evidence="1" type="ORF">MM415B00627_0039</name>
</gene>
<organism evidence="1">
    <name type="scientific">viral metagenome</name>
    <dbReference type="NCBI Taxonomy" id="1070528"/>
    <lineage>
        <taxon>unclassified sequences</taxon>
        <taxon>metagenomes</taxon>
        <taxon>organismal metagenomes</taxon>
    </lineage>
</organism>
<sequence>MVMRIRGRSIIDQPIATAEIAALSVSTAKIAADAVTGAKIADDQIDSEHIAAGAVDLEHMSANSIDSDQYVDGSIDNAHLATTGDVVNRSMMVQDDLKVYQIPLADFLAVDGAGLGASEDSADLFVVIASNVISLKGRTPQTTTEAASAYTQFSLPAEYVDGQTVTLRVKAQFINGSGADVSRTSSIDANVYEQAAGAVGSDICATAAQVFTADDTYETFSFTVTPTTLAAGDLLNILVTASAVADDANPTQIQIGEVAVLCDVKG</sequence>
<protein>
    <submittedName>
        <fullName evidence="1">Uncharacterized protein</fullName>
    </submittedName>
</protein>
<accession>A0A6M3J2M2</accession>
<name>A0A6M3J2M2_9ZZZZ</name>
<evidence type="ECO:0000313" key="1">
    <source>
        <dbReference type="EMBL" id="QJA63457.1"/>
    </source>
</evidence>